<dbReference type="InterPro" id="IPR052179">
    <property type="entry name" value="DD-CPase-like"/>
</dbReference>
<evidence type="ECO:0000256" key="1">
    <source>
        <dbReference type="SAM" id="MobiDB-lite"/>
    </source>
</evidence>
<proteinExistence type="predicted"/>
<keyword evidence="3" id="KW-0645">Protease</keyword>
<protein>
    <submittedName>
        <fullName evidence="3">D-alanyl-D-alanine carboxypeptidase</fullName>
    </submittedName>
</protein>
<evidence type="ECO:0000313" key="4">
    <source>
        <dbReference type="Proteomes" id="UP000192939"/>
    </source>
</evidence>
<evidence type="ECO:0000259" key="2">
    <source>
        <dbReference type="Pfam" id="PF02557"/>
    </source>
</evidence>
<evidence type="ECO:0000313" key="3">
    <source>
        <dbReference type="EMBL" id="SMF15222.1"/>
    </source>
</evidence>
<dbReference type="SUPFAM" id="SSF55166">
    <property type="entry name" value="Hedgehog/DD-peptidase"/>
    <property type="match status" value="1"/>
</dbReference>
<dbReference type="RefSeq" id="WP_085278735.1">
    <property type="nucleotide sequence ID" value="NZ_FXAE01000011.1"/>
</dbReference>
<dbReference type="PANTHER" id="PTHR34385:SF1">
    <property type="entry name" value="PEPTIDOGLYCAN L-ALANYL-D-GLUTAMATE ENDOPEPTIDASE CWLK"/>
    <property type="match status" value="1"/>
</dbReference>
<dbReference type="Gene3D" id="3.30.200.180">
    <property type="match status" value="1"/>
</dbReference>
<comment type="caution">
    <text evidence="3">The sequence shown here is derived from an EMBL/GenBank/DDBJ whole genome shotgun (WGS) entry which is preliminary data.</text>
</comment>
<dbReference type="InterPro" id="IPR003709">
    <property type="entry name" value="VanY-like_core_dom"/>
</dbReference>
<dbReference type="Pfam" id="PF02557">
    <property type="entry name" value="VanY"/>
    <property type="match status" value="1"/>
</dbReference>
<name>A0ABY1LVT9_9BACL</name>
<sequence length="299" mass="33672">MKKWIMCLVILVLLGYGVSKFKTETVRTPQDSDSRPRVEDVEPNNDPASDSSQGAKGMTIDVTKEMIYQGDLLLVNKDHPVPKGLHPEKEAVSLIKNPEFIDGFGVLDNQVLLSPRLAERFATMVKAAGKEGINHFLISSGYRDEAKQDELYRQMGSKLALPAGYSEHNLGLSLDIGSSQAEMNVAPEGRWLKENAWKYGFILRYPDDKTAITGIQFEPWHFRYVGLPHSAIIHKNGFVLEQYMDYLKEQQSVSINVEGQKYHVFYYPVSKDRTIEVPAQGSYEISGNNMDGVIVTVRE</sequence>
<dbReference type="GO" id="GO:0004180">
    <property type="term" value="F:carboxypeptidase activity"/>
    <property type="evidence" value="ECO:0007669"/>
    <property type="project" value="UniProtKB-KW"/>
</dbReference>
<feature type="domain" description="D-alanyl-D-alanine carboxypeptidase-like core" evidence="2">
    <location>
        <begin position="112"/>
        <end position="226"/>
    </location>
</feature>
<dbReference type="Gene3D" id="3.30.1380.10">
    <property type="match status" value="1"/>
</dbReference>
<dbReference type="PANTHER" id="PTHR34385">
    <property type="entry name" value="D-ALANYL-D-ALANINE CARBOXYPEPTIDASE"/>
    <property type="match status" value="1"/>
</dbReference>
<reference evidence="3 4" key="1">
    <citation type="submission" date="2017-04" db="EMBL/GenBank/DDBJ databases">
        <authorList>
            <person name="Varghese N."/>
            <person name="Submissions S."/>
        </authorList>
    </citation>
    <scope>NUCLEOTIDE SEQUENCE [LARGE SCALE GENOMIC DNA]</scope>
    <source>
        <strain evidence="3 4">J12</strain>
    </source>
</reference>
<keyword evidence="3" id="KW-0121">Carboxypeptidase</keyword>
<organism evidence="3 4">
    <name type="scientific">Paenibacillus barengoltzii J12</name>
    <dbReference type="NCBI Taxonomy" id="935846"/>
    <lineage>
        <taxon>Bacteria</taxon>
        <taxon>Bacillati</taxon>
        <taxon>Bacillota</taxon>
        <taxon>Bacilli</taxon>
        <taxon>Bacillales</taxon>
        <taxon>Paenibacillaceae</taxon>
        <taxon>Paenibacillus</taxon>
    </lineage>
</organism>
<dbReference type="CDD" id="cd14852">
    <property type="entry name" value="LD-carboxypeptidase"/>
    <property type="match status" value="1"/>
</dbReference>
<dbReference type="InterPro" id="IPR058193">
    <property type="entry name" value="VanY/YodJ_core_dom"/>
</dbReference>
<keyword evidence="3" id="KW-0378">Hydrolase</keyword>
<accession>A0ABY1LVT9</accession>
<dbReference type="EMBL" id="FXAE01000011">
    <property type="protein sequence ID" value="SMF15222.1"/>
    <property type="molecule type" value="Genomic_DNA"/>
</dbReference>
<dbReference type="Proteomes" id="UP000192939">
    <property type="component" value="Unassembled WGS sequence"/>
</dbReference>
<keyword evidence="4" id="KW-1185">Reference proteome</keyword>
<feature type="region of interest" description="Disordered" evidence="1">
    <location>
        <begin position="25"/>
        <end position="56"/>
    </location>
</feature>
<gene>
    <name evidence="3" type="ORF">SAMN02744124_01569</name>
</gene>
<dbReference type="InterPro" id="IPR009045">
    <property type="entry name" value="Zn_M74/Hedgehog-like"/>
</dbReference>
<feature type="compositionally biased region" description="Basic and acidic residues" evidence="1">
    <location>
        <begin position="25"/>
        <end position="40"/>
    </location>
</feature>